<dbReference type="SUPFAM" id="SSF52540">
    <property type="entry name" value="P-loop containing nucleoside triphosphate hydrolases"/>
    <property type="match status" value="1"/>
</dbReference>
<feature type="domain" description="ATPase dynein-related AAA" evidence="1">
    <location>
        <begin position="119"/>
        <end position="329"/>
    </location>
</feature>
<evidence type="ECO:0000259" key="1">
    <source>
        <dbReference type="Pfam" id="PF07728"/>
    </source>
</evidence>
<evidence type="ECO:0000313" key="3">
    <source>
        <dbReference type="Proteomes" id="UP000718012"/>
    </source>
</evidence>
<organism evidence="2 3">
    <name type="scientific">Phocaeicola coprocola</name>
    <dbReference type="NCBI Taxonomy" id="310298"/>
    <lineage>
        <taxon>Bacteria</taxon>
        <taxon>Pseudomonadati</taxon>
        <taxon>Bacteroidota</taxon>
        <taxon>Bacteroidia</taxon>
        <taxon>Bacteroidales</taxon>
        <taxon>Bacteroidaceae</taxon>
        <taxon>Phocaeicola</taxon>
    </lineage>
</organism>
<name>A0A921K455_9BACT</name>
<dbReference type="AlphaFoldDB" id="A0A921K455"/>
<reference evidence="2" key="2">
    <citation type="submission" date="2021-09" db="EMBL/GenBank/DDBJ databases">
        <authorList>
            <person name="Gilroy R."/>
        </authorList>
    </citation>
    <scope>NUCLEOTIDE SEQUENCE</scope>
    <source>
        <strain evidence="2">CHK165-8395</strain>
    </source>
</reference>
<dbReference type="GO" id="GO:0016887">
    <property type="term" value="F:ATP hydrolysis activity"/>
    <property type="evidence" value="ECO:0007669"/>
    <property type="project" value="InterPro"/>
</dbReference>
<dbReference type="InterPro" id="IPR027417">
    <property type="entry name" value="P-loop_NTPase"/>
</dbReference>
<dbReference type="InterPro" id="IPR011704">
    <property type="entry name" value="ATPase_dyneun-rel_AAA"/>
</dbReference>
<evidence type="ECO:0000313" key="2">
    <source>
        <dbReference type="EMBL" id="HJF08724.1"/>
    </source>
</evidence>
<dbReference type="PANTHER" id="PTHR37291:SF1">
    <property type="entry name" value="TYPE IV METHYL-DIRECTED RESTRICTION ENZYME ECOKMCRB SUBUNIT"/>
    <property type="match status" value="1"/>
</dbReference>
<dbReference type="GO" id="GO:0005524">
    <property type="term" value="F:ATP binding"/>
    <property type="evidence" value="ECO:0007669"/>
    <property type="project" value="InterPro"/>
</dbReference>
<dbReference type="EMBL" id="DYXD01000248">
    <property type="protein sequence ID" value="HJF08724.1"/>
    <property type="molecule type" value="Genomic_DNA"/>
</dbReference>
<protein>
    <submittedName>
        <fullName evidence="2">AAA family ATPase</fullName>
    </submittedName>
</protein>
<dbReference type="Proteomes" id="UP000718012">
    <property type="component" value="Unassembled WGS sequence"/>
</dbReference>
<dbReference type="InterPro" id="IPR052934">
    <property type="entry name" value="Methyl-DNA_Rec/Restrict_Enz"/>
</dbReference>
<dbReference type="Pfam" id="PF07728">
    <property type="entry name" value="AAA_5"/>
    <property type="match status" value="1"/>
</dbReference>
<dbReference type="Gene3D" id="3.40.50.300">
    <property type="entry name" value="P-loop containing nucleotide triphosphate hydrolases"/>
    <property type="match status" value="1"/>
</dbReference>
<accession>A0A921K455</accession>
<sequence>MLKYISLHKNDTSSNGQIRIIDEDRLCYLVESTSKGAYGLRTISKSLLKEYIDYFEKHPNASANDARNDLSGLTQIDKFEYGYTSTLTLMAKMALGKEKIINISGNNKLQHKNKKSLQIIFYGAPGTGKSYIINETTKNESVIRTTFHPDSDYSTFVGAYKPTTIQVTMRDVSGHKIIEGGKEVKEDRIVYEFVNQAFLQAYIQAWKYYAETAVDTEPRKQYLIIEEINRGNCAQIFGDLFQLLDRNDTGFSDYPIYTDNDMRKQLLKAFEGLSISQYESINSLYNGRNVIEQVLKGEILLLPSNLYIWATMNTSDQSLFPVDSAFKRRWEWQYMPIGKGYDDSGNELNWKICIGTNEYDWWSFIEKINLQIGSTTNSEDKKLGFFFCKAQNNRISAETFVGKVIFYLWNDVFKDYGFDGTIFKDTDGSTLSFDKFYRADRNGKAIVQNEKIDLFLNNLGVEMSGDSENLFLDENGNTENSPTKDFSRYSLNGNGSYSKGGIVYEAIKLYAEKNPEMSAQKIVEAWLSLSINISNLIETDEMWNRRKELTKDVRFESKSKALTLHNGEIIHISNQFNVNRIENFINCVNAQNWNIRIEKL</sequence>
<comment type="caution">
    <text evidence="2">The sequence shown here is derived from an EMBL/GenBank/DDBJ whole genome shotgun (WGS) entry which is preliminary data.</text>
</comment>
<gene>
    <name evidence="2" type="ORF">K8U81_11180</name>
</gene>
<proteinExistence type="predicted"/>
<reference evidence="2" key="1">
    <citation type="journal article" date="2021" name="PeerJ">
        <title>Extensive microbial diversity within the chicken gut microbiome revealed by metagenomics and culture.</title>
        <authorList>
            <person name="Gilroy R."/>
            <person name="Ravi A."/>
            <person name="Getino M."/>
            <person name="Pursley I."/>
            <person name="Horton D.L."/>
            <person name="Alikhan N.F."/>
            <person name="Baker D."/>
            <person name="Gharbi K."/>
            <person name="Hall N."/>
            <person name="Watson M."/>
            <person name="Adriaenssens E.M."/>
            <person name="Foster-Nyarko E."/>
            <person name="Jarju S."/>
            <person name="Secka A."/>
            <person name="Antonio M."/>
            <person name="Oren A."/>
            <person name="Chaudhuri R.R."/>
            <person name="La Ragione R."/>
            <person name="Hildebrand F."/>
            <person name="Pallen M.J."/>
        </authorList>
    </citation>
    <scope>NUCLEOTIDE SEQUENCE</scope>
    <source>
        <strain evidence="2">CHK165-8395</strain>
    </source>
</reference>
<dbReference type="PANTHER" id="PTHR37291">
    <property type="entry name" value="5-METHYLCYTOSINE-SPECIFIC RESTRICTION ENZYME B"/>
    <property type="match status" value="1"/>
</dbReference>